<dbReference type="Pfam" id="PF00929">
    <property type="entry name" value="RNase_T"/>
    <property type="match status" value="1"/>
</dbReference>
<sequence length="466" mass="52862">MPTPLITGKPLAFVDIETNGGSVSDGKITEIAIICYDGTTVSTFTSLINPESSVPAYIQQLTGISNDMLKNAPVFAEVAETIRQKLDGHIFVAHNVRFDYSFIKNAFKRLNIVFKAPLLCTVKLSRKLYPQYQRHGLDQLIQRHQLQISARHRAYDDAHAIMQFWQIIERTSTPEHLAKAVKNTMFSPSLPAHIDAEIIESIPNTFGVYLFYGENNLPIYIGKSNRLRQRILSHFSSDYALPKEMSISMQIKRIEHIVCAGEVDALLTESRLIKERMPTMNRQLRRNKSVFSWLLNESQPGLWIPSLVSGQDVELGVNPHLYGLYETANDARTALRKIIKEEKLCSQTLGLEKGKPGTPCFARQLKKCNGACVGVETHSEHSKRLVTAMAKQHIRPWPYKGISLLREGTVTHVIHQWCYLGTAHNQDELHTILQSGKGDFSRDTYRILLKHHHKLIPLDNHELCLN</sequence>
<comment type="catalytic activity">
    <reaction evidence="4">
        <text>DNA(n) + a 2'-deoxyribonucleoside 5'-triphosphate = DNA(n+1) + diphosphate</text>
        <dbReference type="Rhea" id="RHEA:22508"/>
        <dbReference type="Rhea" id="RHEA-COMP:17339"/>
        <dbReference type="Rhea" id="RHEA-COMP:17340"/>
        <dbReference type="ChEBI" id="CHEBI:33019"/>
        <dbReference type="ChEBI" id="CHEBI:61560"/>
        <dbReference type="ChEBI" id="CHEBI:173112"/>
        <dbReference type="EC" id="2.7.7.7"/>
    </reaction>
</comment>
<dbReference type="EMBL" id="BMYS01000001">
    <property type="protein sequence ID" value="GGW76277.1"/>
    <property type="molecule type" value="Genomic_DNA"/>
</dbReference>
<evidence type="ECO:0000256" key="3">
    <source>
        <dbReference type="ARBA" id="ARBA00026073"/>
    </source>
</evidence>
<evidence type="ECO:0000256" key="1">
    <source>
        <dbReference type="ARBA" id="ARBA00012417"/>
    </source>
</evidence>
<comment type="function">
    <text evidence="2">DNA polymerase III is a complex, multichain enzyme responsible for most of the replicative synthesis in bacteria. The epsilon subunit contain the editing function and is a proofreading 3'-5' exonuclease.</text>
</comment>
<dbReference type="SUPFAM" id="SSF82771">
    <property type="entry name" value="GIY-YIG endonuclease"/>
    <property type="match status" value="1"/>
</dbReference>
<dbReference type="GO" id="GO:0045004">
    <property type="term" value="P:DNA replication proofreading"/>
    <property type="evidence" value="ECO:0007669"/>
    <property type="project" value="TreeGrafter"/>
</dbReference>
<dbReference type="FunFam" id="3.30.420.10:FF:000045">
    <property type="entry name" value="3'-5' exonuclease DinG"/>
    <property type="match status" value="1"/>
</dbReference>
<dbReference type="NCBIfam" id="TIGR00573">
    <property type="entry name" value="dnaq"/>
    <property type="match status" value="1"/>
</dbReference>
<evidence type="ECO:0000256" key="2">
    <source>
        <dbReference type="ARBA" id="ARBA00025483"/>
    </source>
</evidence>
<dbReference type="InterPro" id="IPR036397">
    <property type="entry name" value="RNaseH_sf"/>
</dbReference>
<evidence type="ECO:0000256" key="4">
    <source>
        <dbReference type="ARBA" id="ARBA00049244"/>
    </source>
</evidence>
<dbReference type="InterPro" id="IPR047296">
    <property type="entry name" value="GIY-YIG_UvrC_Cho"/>
</dbReference>
<dbReference type="GO" id="GO:0008408">
    <property type="term" value="F:3'-5' exonuclease activity"/>
    <property type="evidence" value="ECO:0007669"/>
    <property type="project" value="TreeGrafter"/>
</dbReference>
<dbReference type="GO" id="GO:0006289">
    <property type="term" value="P:nucleotide-excision repair"/>
    <property type="evidence" value="ECO:0007669"/>
    <property type="project" value="InterPro"/>
</dbReference>
<dbReference type="InterPro" id="IPR006054">
    <property type="entry name" value="DnaQ"/>
</dbReference>
<dbReference type="GO" id="GO:0003677">
    <property type="term" value="F:DNA binding"/>
    <property type="evidence" value="ECO:0007669"/>
    <property type="project" value="InterPro"/>
</dbReference>
<gene>
    <name evidence="6" type="ORF">GCM10011450_02390</name>
</gene>
<dbReference type="InterPro" id="IPR035901">
    <property type="entry name" value="GIY-YIG_endonuc_sf"/>
</dbReference>
<feature type="domain" description="GIY-YIG" evidence="5">
    <location>
        <begin position="204"/>
        <end position="282"/>
    </location>
</feature>
<dbReference type="PROSITE" id="PS50164">
    <property type="entry name" value="GIY_YIG"/>
    <property type="match status" value="1"/>
</dbReference>
<dbReference type="AlphaFoldDB" id="A0A918JGF5"/>
<comment type="caution">
    <text evidence="6">The sequence shown here is derived from an EMBL/GenBank/DDBJ whole genome shotgun (WGS) entry which is preliminary data.</text>
</comment>
<dbReference type="SMART" id="SM00465">
    <property type="entry name" value="GIYc"/>
    <property type="match status" value="1"/>
</dbReference>
<evidence type="ECO:0000313" key="6">
    <source>
        <dbReference type="EMBL" id="GGW76277.1"/>
    </source>
</evidence>
<proteinExistence type="predicted"/>
<evidence type="ECO:0000259" key="5">
    <source>
        <dbReference type="PROSITE" id="PS50164"/>
    </source>
</evidence>
<evidence type="ECO:0000313" key="7">
    <source>
        <dbReference type="Proteomes" id="UP000608345"/>
    </source>
</evidence>
<dbReference type="InterPro" id="IPR000305">
    <property type="entry name" value="GIY-YIG_endonuc"/>
</dbReference>
<reference evidence="6" key="1">
    <citation type="journal article" date="2014" name="Int. J. Syst. Evol. Microbiol.">
        <title>Complete genome sequence of Corynebacterium casei LMG S-19264T (=DSM 44701T), isolated from a smear-ripened cheese.</title>
        <authorList>
            <consortium name="US DOE Joint Genome Institute (JGI-PGF)"/>
            <person name="Walter F."/>
            <person name="Albersmeier A."/>
            <person name="Kalinowski J."/>
            <person name="Ruckert C."/>
        </authorList>
    </citation>
    <scope>NUCLEOTIDE SEQUENCE</scope>
    <source>
        <strain evidence="6">KCTC 23732</strain>
    </source>
</reference>
<dbReference type="Gene3D" id="3.40.1440.10">
    <property type="entry name" value="GIY-YIG endonuclease"/>
    <property type="match status" value="1"/>
</dbReference>
<dbReference type="EC" id="2.7.7.7" evidence="1"/>
<dbReference type="CDD" id="cd06127">
    <property type="entry name" value="DEDDh"/>
    <property type="match status" value="1"/>
</dbReference>
<keyword evidence="7" id="KW-1185">Reference proteome</keyword>
<organism evidence="6 7">
    <name type="scientific">Advenella faeciporci</name>
    <dbReference type="NCBI Taxonomy" id="797535"/>
    <lineage>
        <taxon>Bacteria</taxon>
        <taxon>Pseudomonadati</taxon>
        <taxon>Pseudomonadota</taxon>
        <taxon>Betaproteobacteria</taxon>
        <taxon>Burkholderiales</taxon>
        <taxon>Alcaligenaceae</taxon>
    </lineage>
</organism>
<protein>
    <recommendedName>
        <fullName evidence="1">DNA-directed DNA polymerase</fullName>
        <ecNumber evidence="1">2.7.7.7</ecNumber>
    </recommendedName>
</protein>
<name>A0A918JGF5_9BURK</name>
<dbReference type="Proteomes" id="UP000608345">
    <property type="component" value="Unassembled WGS sequence"/>
</dbReference>
<dbReference type="GO" id="GO:0005829">
    <property type="term" value="C:cytosol"/>
    <property type="evidence" value="ECO:0007669"/>
    <property type="project" value="TreeGrafter"/>
</dbReference>
<dbReference type="SUPFAM" id="SSF53098">
    <property type="entry name" value="Ribonuclease H-like"/>
    <property type="match status" value="1"/>
</dbReference>
<dbReference type="GO" id="GO:0003887">
    <property type="term" value="F:DNA-directed DNA polymerase activity"/>
    <property type="evidence" value="ECO:0007669"/>
    <property type="project" value="UniProtKB-EC"/>
</dbReference>
<dbReference type="PANTHER" id="PTHR30231:SF37">
    <property type="entry name" value="EXODEOXYRIBONUCLEASE 10"/>
    <property type="match status" value="1"/>
</dbReference>
<accession>A0A918JGF5</accession>
<dbReference type="PANTHER" id="PTHR30231">
    <property type="entry name" value="DNA POLYMERASE III SUBUNIT EPSILON"/>
    <property type="match status" value="1"/>
</dbReference>
<dbReference type="CDD" id="cd10434">
    <property type="entry name" value="GIY-YIG_UvrC_Cho"/>
    <property type="match status" value="1"/>
</dbReference>
<dbReference type="SMART" id="SM00479">
    <property type="entry name" value="EXOIII"/>
    <property type="match status" value="1"/>
</dbReference>
<dbReference type="Pfam" id="PF01541">
    <property type="entry name" value="GIY-YIG"/>
    <property type="match status" value="1"/>
</dbReference>
<dbReference type="InterPro" id="IPR012337">
    <property type="entry name" value="RNaseH-like_sf"/>
</dbReference>
<dbReference type="Gene3D" id="3.30.420.10">
    <property type="entry name" value="Ribonuclease H-like superfamily/Ribonuclease H"/>
    <property type="match status" value="1"/>
</dbReference>
<comment type="subunit">
    <text evidence="3">DNA polymerase III contains a core (composed of alpha, epsilon and theta chains) that associates with a tau subunit. This core dimerizes to form the POLIII' complex. PolIII' associates with the gamma complex (composed of gamma, delta, delta', psi and chi chains) and with the beta chain to form the complete DNA polymerase III complex.</text>
</comment>
<dbReference type="InterPro" id="IPR013520">
    <property type="entry name" value="Ribonucl_H"/>
</dbReference>
<reference evidence="6" key="2">
    <citation type="submission" date="2020-09" db="EMBL/GenBank/DDBJ databases">
        <authorList>
            <person name="Sun Q."/>
            <person name="Kim S."/>
        </authorList>
    </citation>
    <scope>NUCLEOTIDE SEQUENCE</scope>
    <source>
        <strain evidence="6">KCTC 23732</strain>
    </source>
</reference>